<dbReference type="AlphaFoldDB" id="A0A0C5W8A0"/>
<accession>A0A0C5W8A0</accession>
<dbReference type="Proteomes" id="UP000032229">
    <property type="component" value="Chromosome"/>
</dbReference>
<evidence type="ECO:0000313" key="2">
    <source>
        <dbReference type="Proteomes" id="UP000032229"/>
    </source>
</evidence>
<dbReference type="KEGG" id="sze:AW14_06985"/>
<dbReference type="EMBL" id="CP007202">
    <property type="protein sequence ID" value="AJR03408.1"/>
    <property type="molecule type" value="Genomic_DNA"/>
</dbReference>
<dbReference type="HOGENOM" id="CLU_129221_2_0_10"/>
<protein>
    <submittedName>
        <fullName evidence="1">Uncharacterized protein</fullName>
    </submittedName>
</protein>
<sequence>MNTICKRLKLQNYKDVYILNKPDSFLNVFNEVDHSESIVTTSYVECALVFVDTKEDFVNQMSTLFPRLMDNSILWVFYPNETSISEFSKLHIEFDWDFLGDYRLKPTKLFPVDAEWNALKIKKILI</sequence>
<proteinExistence type="predicted"/>
<reference evidence="1 2" key="1">
    <citation type="submission" date="2014-02" db="EMBL/GenBank/DDBJ databases">
        <authorList>
            <person name="Young C.-C."/>
            <person name="Hameed A."/>
            <person name="Huang H.-C."/>
            <person name="Shahina M."/>
        </authorList>
    </citation>
    <scope>NUCLEOTIDE SEQUENCE [LARGE SCALE GENOMIC DNA]</scope>
    <source>
        <strain evidence="1 2">CC-SAMT-1</strain>
    </source>
</reference>
<evidence type="ECO:0000313" key="1">
    <source>
        <dbReference type="EMBL" id="AJR03408.1"/>
    </source>
</evidence>
<dbReference type="OrthoDB" id="9800461at2"/>
<keyword evidence="2" id="KW-1185">Reference proteome</keyword>
<organism evidence="1 2">
    <name type="scientific">Siansivirga zeaxanthinifaciens CC-SAMT-1</name>
    <dbReference type="NCBI Taxonomy" id="1454006"/>
    <lineage>
        <taxon>Bacteria</taxon>
        <taxon>Pseudomonadati</taxon>
        <taxon>Bacteroidota</taxon>
        <taxon>Flavobacteriia</taxon>
        <taxon>Flavobacteriales</taxon>
        <taxon>Flavobacteriaceae</taxon>
        <taxon>Siansivirga</taxon>
    </lineage>
</organism>
<dbReference type="RefSeq" id="WP_052647446.1">
    <property type="nucleotide sequence ID" value="NZ_CP007202.1"/>
</dbReference>
<dbReference type="STRING" id="1454006.AW14_06985"/>
<gene>
    <name evidence="1" type="ORF">AW14_06985</name>
</gene>
<name>A0A0C5W8A0_9FLAO</name>